<dbReference type="PATRIC" id="fig|1618547.3.peg.1120"/>
<organism evidence="1 2">
    <name type="scientific">Candidatus Woesebacteria bacterium GW2011_GWA1_38_8</name>
    <dbReference type="NCBI Taxonomy" id="1618547"/>
    <lineage>
        <taxon>Bacteria</taxon>
        <taxon>Candidatus Woeseibacteriota</taxon>
    </lineage>
</organism>
<evidence type="ECO:0000313" key="1">
    <source>
        <dbReference type="EMBL" id="KKQ81895.1"/>
    </source>
</evidence>
<reference evidence="1 2" key="1">
    <citation type="journal article" date="2015" name="Nature">
        <title>rRNA introns, odd ribosomes, and small enigmatic genomes across a large radiation of phyla.</title>
        <authorList>
            <person name="Brown C.T."/>
            <person name="Hug L.A."/>
            <person name="Thomas B.C."/>
            <person name="Sharon I."/>
            <person name="Castelle C.J."/>
            <person name="Singh A."/>
            <person name="Wilkins M.J."/>
            <person name="Williams K.H."/>
            <person name="Banfield J.F."/>
        </authorList>
    </citation>
    <scope>NUCLEOTIDE SEQUENCE [LARGE SCALE GENOMIC DNA]</scope>
</reference>
<evidence type="ECO:0000313" key="2">
    <source>
        <dbReference type="Proteomes" id="UP000034710"/>
    </source>
</evidence>
<accession>A0A0G0L1Y5</accession>
<dbReference type="AlphaFoldDB" id="A0A0G0L1Y5"/>
<gene>
    <name evidence="1" type="ORF">UT06_C0053G0005</name>
</gene>
<dbReference type="Proteomes" id="UP000034710">
    <property type="component" value="Unassembled WGS sequence"/>
</dbReference>
<proteinExistence type="predicted"/>
<sequence>MFSGGIETFISGYTLRDGTKVDAQVVQKAMTFLELGDKSLVPIEIFNGDVEGGVLTDVFSARAVTTGFQLAGYIEDGVVKEGYLVADPTYVSSSTRAFGYLVLLKERPEMDDQKVLPAYTENMDAGSRENAENGVWYGGGNTEPSEGAGGTYIPEQSELDGNNSIEISINEKQLMEYEGNLVMPDYDRGTYRISGLEGNSEVDINYMRNIINSSIKNISLTSAGQGGFLTLDQFTELLTTAALIPDETITGQKIKNDSIKNEDIAAGAINSSKIEDGTITYSDLKGNTISTDDLASNLVFIDGDLLDLSEIDHSTSSLMGFVLPNVTSSSPISPSSGEGYLAYDTAGDQVIYYNGSVWTTVGSSISLYETLSASSMTSSVSGIELINSDELSLIRGCANGQVLKWNSLTYVWYCADDSGASGSGISTVEENNSSIVTSAARIDFLGSDFSITDAGGGEADVAIDYSNSGITRSNQTQSVSGAWTFSNLTISDTNIPLSGSSMTLDFNHGSDRTLRIANSGVGVANLSVDGTISASNFSGSSSGTNTGDQTITLTGDVTGSGTGSFATTISGDAVALTADTTGNYVASVTNGSGISGGNGGSEGAALTLSLGALTADWNQTGAFDIILNNADSQIQILESAGDTFYGTLDVGNLSEAAIYTFTGTTGNVITSSNASTQLSTWDQTASDDLTTSNYATTLDLAYVELDDTPNAAGDISGDFTNGLTIDA</sequence>
<feature type="non-terminal residue" evidence="1">
    <location>
        <position position="727"/>
    </location>
</feature>
<protein>
    <submittedName>
        <fullName evidence="1">Uncharacterized protein</fullName>
    </submittedName>
</protein>
<comment type="caution">
    <text evidence="1">The sequence shown here is derived from an EMBL/GenBank/DDBJ whole genome shotgun (WGS) entry which is preliminary data.</text>
</comment>
<dbReference type="EMBL" id="LBVJ01000053">
    <property type="protein sequence ID" value="KKQ81895.1"/>
    <property type="molecule type" value="Genomic_DNA"/>
</dbReference>
<name>A0A0G0L1Y5_9BACT</name>